<keyword evidence="2" id="KW-0326">Glycosidase</keyword>
<dbReference type="EMBL" id="BAABJP010000062">
    <property type="protein sequence ID" value="GAA5174725.1"/>
    <property type="molecule type" value="Genomic_DNA"/>
</dbReference>
<comment type="caution">
    <text evidence="4">The sequence shown here is derived from an EMBL/GenBank/DDBJ whole genome shotgun (WGS) entry which is preliminary data.</text>
</comment>
<evidence type="ECO:0000313" key="5">
    <source>
        <dbReference type="Proteomes" id="UP001428817"/>
    </source>
</evidence>
<evidence type="ECO:0000259" key="3">
    <source>
        <dbReference type="Pfam" id="PF01156"/>
    </source>
</evidence>
<name>A0ABP9RDL8_9PSEU</name>
<evidence type="ECO:0000256" key="2">
    <source>
        <dbReference type="ARBA" id="ARBA00023295"/>
    </source>
</evidence>
<reference evidence="5" key="1">
    <citation type="journal article" date="2019" name="Int. J. Syst. Evol. Microbiol.">
        <title>The Global Catalogue of Microorganisms (GCM) 10K type strain sequencing project: providing services to taxonomists for standard genome sequencing and annotation.</title>
        <authorList>
            <consortium name="The Broad Institute Genomics Platform"/>
            <consortium name="The Broad Institute Genome Sequencing Center for Infectious Disease"/>
            <person name="Wu L."/>
            <person name="Ma J."/>
        </authorList>
    </citation>
    <scope>NUCLEOTIDE SEQUENCE [LARGE SCALE GENOMIC DNA]</scope>
    <source>
        <strain evidence="5">JCM 18303</strain>
    </source>
</reference>
<organism evidence="4 5">
    <name type="scientific">Pseudonocardia eucalypti</name>
    <dbReference type="NCBI Taxonomy" id="648755"/>
    <lineage>
        <taxon>Bacteria</taxon>
        <taxon>Bacillati</taxon>
        <taxon>Actinomycetota</taxon>
        <taxon>Actinomycetes</taxon>
        <taxon>Pseudonocardiales</taxon>
        <taxon>Pseudonocardiaceae</taxon>
        <taxon>Pseudonocardia</taxon>
    </lineage>
</organism>
<sequence length="315" mass="32738">MKPVVLDCDPGHDDAFAILLAAAHPAIRLLAISTVAGNQTLAKTTLNARRVCTLAGITDVPIVSGQARPLVGPVELAADVHGESGLDGPNFGPPSVPVTSTDGVGYLRELLRGSPEPVTVVAVGPLTNIAALLLSTPDVGRHIAEIVIMGGSTERGNSTPYAEFNIYADPEAAAVVFGSGLPVVMCGLNVTHQALAGAKVRRRIAEVGGPLAGACLELLDFFGDTYQRLWGFPAPPVHDPVAVARVIDPGIVGCVPSRVDVELAGTHTRGATSVDLHRRTGLEPNALVATELDADRFWELMVDAIAVLTERGRAA</sequence>
<keyword evidence="5" id="KW-1185">Reference proteome</keyword>
<feature type="domain" description="Inosine/uridine-preferring nucleoside hydrolase" evidence="3">
    <location>
        <begin position="4"/>
        <end position="299"/>
    </location>
</feature>
<evidence type="ECO:0000256" key="1">
    <source>
        <dbReference type="ARBA" id="ARBA00022801"/>
    </source>
</evidence>
<dbReference type="GO" id="GO:0016787">
    <property type="term" value="F:hydrolase activity"/>
    <property type="evidence" value="ECO:0007669"/>
    <property type="project" value="UniProtKB-KW"/>
</dbReference>
<dbReference type="CDD" id="cd02651">
    <property type="entry name" value="nuc_hydro_IU_UC_XIUA"/>
    <property type="match status" value="1"/>
</dbReference>
<dbReference type="InterPro" id="IPR001910">
    <property type="entry name" value="Inosine/uridine_hydrolase_dom"/>
</dbReference>
<dbReference type="Gene3D" id="3.90.245.10">
    <property type="entry name" value="Ribonucleoside hydrolase-like"/>
    <property type="match status" value="1"/>
</dbReference>
<evidence type="ECO:0000313" key="4">
    <source>
        <dbReference type="EMBL" id="GAA5174725.1"/>
    </source>
</evidence>
<dbReference type="PANTHER" id="PTHR12304">
    <property type="entry name" value="INOSINE-URIDINE PREFERRING NUCLEOSIDE HYDROLASE"/>
    <property type="match status" value="1"/>
</dbReference>
<dbReference type="InterPro" id="IPR036452">
    <property type="entry name" value="Ribo_hydro-like"/>
</dbReference>
<accession>A0ABP9RDL8</accession>
<dbReference type="InterPro" id="IPR023186">
    <property type="entry name" value="IUNH"/>
</dbReference>
<dbReference type="Proteomes" id="UP001428817">
    <property type="component" value="Unassembled WGS sequence"/>
</dbReference>
<gene>
    <name evidence="4" type="ORF">GCM10023321_79190</name>
</gene>
<dbReference type="SUPFAM" id="SSF53590">
    <property type="entry name" value="Nucleoside hydrolase"/>
    <property type="match status" value="1"/>
</dbReference>
<dbReference type="PANTHER" id="PTHR12304:SF4">
    <property type="entry name" value="URIDINE NUCLEOSIDASE"/>
    <property type="match status" value="1"/>
</dbReference>
<proteinExistence type="predicted"/>
<dbReference type="Pfam" id="PF01156">
    <property type="entry name" value="IU_nuc_hydro"/>
    <property type="match status" value="1"/>
</dbReference>
<protein>
    <submittedName>
        <fullName evidence="4">Nucleoside hydrolase</fullName>
    </submittedName>
</protein>
<keyword evidence="1 4" id="KW-0378">Hydrolase</keyword>
<dbReference type="RefSeq" id="WP_185062163.1">
    <property type="nucleotide sequence ID" value="NZ_BAABJP010000062.1"/>
</dbReference>